<dbReference type="InterPro" id="IPR051131">
    <property type="entry name" value="NEK_Ser/Thr_kinase_NIMA"/>
</dbReference>
<evidence type="ECO:0000256" key="6">
    <source>
        <dbReference type="ARBA" id="ARBA00022840"/>
    </source>
</evidence>
<keyword evidence="3" id="KW-0808">Transferase</keyword>
<dbReference type="AlphaFoldDB" id="A0A1Q9E2T3"/>
<sequence length="831" mass="92324">MLSLVSFLAAKLTERQRHSGAAMQLPRRGTTALPSRQRSLAKEAKAVKSGGCGQGGDLVLCCAATSSQNRGVATGRLVRMPSRDDNYDFIKIIGKGAFGIVELWQQRFNDEKLVAAKRVHVGEMTAEEVERTRQEAQVLKSLQHPHVVKYLGSWVSRQKEDLIIIQEYCEGGDLAHFIYFKKKSGEQISEELVMQWLAQLTHALQYCHKKARILHRDFKPSNIFLSEDLQSVRLGDFGIAKNLRSTASLCQTVVGTQAYMSPELTRMQKYGPKTEVWSLGATLYEMCTHKKLYDSPDILELVEKISSSSEAPRLSPDLGYSTELQDICAAMLVKDPGARPTLSDMLTNHALLRVTVLQLERNMDWGESLVPGEDPKLEVSLEAQDKLQALFKKHSKNGLLSKTELASLLHKLHPKWDSGVARILLKAADEDGDENLDCEEFLSWLLAGNSEWNPIKQAMMLSVDEDDPEPRVDRSKTEKASEEAPPEGESFAALAANARQRLLKPTAERTSLSLKEAAAMKDLVELARQHKELTDLLQQFPLDKEAEAMSTVAFAKWSVSRLKEYLTSHGGTLDGAVEKHELVERCQKLHLEQNGSAEGADEEDLAYAERIDARLRCLRLLQDQTDPDPIQLAIALRQAQSLLVEEPCVTAILSHSQRLGMRAEDKLKTAKTVPEMEQALEIMEAVKDVKLPAGHTNCVSSMKLDEANFRLRGVRSKEEKIGVRSHCGPFVKTSSLKGDSTLQQAKLQLAQVWCRPVEALDFFAADGSPLDTEERWEGLVRGTDSIEVNLVLDRGRLLGRKGSKAGAKPKAKLTAKRSLAGLAASSSPWRN</sequence>
<evidence type="ECO:0000259" key="10">
    <source>
        <dbReference type="PROSITE" id="PS50011"/>
    </source>
</evidence>
<dbReference type="Gene3D" id="1.10.510.10">
    <property type="entry name" value="Transferase(Phosphotransferase) domain 1"/>
    <property type="match status" value="1"/>
</dbReference>
<feature type="compositionally biased region" description="Basic and acidic residues" evidence="9">
    <location>
        <begin position="469"/>
        <end position="482"/>
    </location>
</feature>
<keyword evidence="4" id="KW-0547">Nucleotide-binding</keyword>
<dbReference type="GO" id="GO:0004674">
    <property type="term" value="F:protein serine/threonine kinase activity"/>
    <property type="evidence" value="ECO:0007669"/>
    <property type="project" value="UniProtKB-KW"/>
</dbReference>
<gene>
    <name evidence="11" type="primary">NEK2</name>
    <name evidence="11" type="ORF">AK812_SmicGene15517</name>
</gene>
<keyword evidence="6" id="KW-0067">ATP-binding</keyword>
<dbReference type="EMBL" id="LSRX01000283">
    <property type="protein sequence ID" value="OLQ01713.1"/>
    <property type="molecule type" value="Genomic_DNA"/>
</dbReference>
<dbReference type="InterPro" id="IPR011009">
    <property type="entry name" value="Kinase-like_dom_sf"/>
</dbReference>
<proteinExistence type="predicted"/>
<evidence type="ECO:0000256" key="2">
    <source>
        <dbReference type="ARBA" id="ARBA00022527"/>
    </source>
</evidence>
<dbReference type="SUPFAM" id="SSF56112">
    <property type="entry name" value="Protein kinase-like (PK-like)"/>
    <property type="match status" value="1"/>
</dbReference>
<dbReference type="GO" id="GO:0005524">
    <property type="term" value="F:ATP binding"/>
    <property type="evidence" value="ECO:0007669"/>
    <property type="project" value="UniProtKB-KW"/>
</dbReference>
<evidence type="ECO:0000256" key="3">
    <source>
        <dbReference type="ARBA" id="ARBA00022679"/>
    </source>
</evidence>
<comment type="catalytic activity">
    <reaction evidence="7">
        <text>L-threonyl-[protein] + ATP = O-phospho-L-threonyl-[protein] + ADP + H(+)</text>
        <dbReference type="Rhea" id="RHEA:46608"/>
        <dbReference type="Rhea" id="RHEA-COMP:11060"/>
        <dbReference type="Rhea" id="RHEA-COMP:11605"/>
        <dbReference type="ChEBI" id="CHEBI:15378"/>
        <dbReference type="ChEBI" id="CHEBI:30013"/>
        <dbReference type="ChEBI" id="CHEBI:30616"/>
        <dbReference type="ChEBI" id="CHEBI:61977"/>
        <dbReference type="ChEBI" id="CHEBI:456216"/>
        <dbReference type="EC" id="2.7.11.1"/>
    </reaction>
</comment>
<feature type="domain" description="Protein kinase" evidence="10">
    <location>
        <begin position="87"/>
        <end position="352"/>
    </location>
</feature>
<dbReference type="PANTHER" id="PTHR44899:SF10">
    <property type="entry name" value="NIMA-RELATED KINASE 2"/>
    <property type="match status" value="1"/>
</dbReference>
<dbReference type="InterPro" id="IPR000719">
    <property type="entry name" value="Prot_kinase_dom"/>
</dbReference>
<dbReference type="PANTHER" id="PTHR44899">
    <property type="entry name" value="CAMK FAMILY PROTEIN KINASE"/>
    <property type="match status" value="1"/>
</dbReference>
<evidence type="ECO:0000256" key="9">
    <source>
        <dbReference type="SAM" id="MobiDB-lite"/>
    </source>
</evidence>
<comment type="caution">
    <text evidence="11">The sequence shown here is derived from an EMBL/GenBank/DDBJ whole genome shotgun (WGS) entry which is preliminary data.</text>
</comment>
<evidence type="ECO:0000256" key="8">
    <source>
        <dbReference type="ARBA" id="ARBA00048679"/>
    </source>
</evidence>
<dbReference type="PROSITE" id="PS50011">
    <property type="entry name" value="PROTEIN_KINASE_DOM"/>
    <property type="match status" value="1"/>
</dbReference>
<accession>A0A1Q9E2T3</accession>
<dbReference type="EC" id="2.7.11.1" evidence="1"/>
<evidence type="ECO:0000313" key="12">
    <source>
        <dbReference type="Proteomes" id="UP000186817"/>
    </source>
</evidence>
<keyword evidence="2" id="KW-0723">Serine/threonine-protein kinase</keyword>
<evidence type="ECO:0000313" key="11">
    <source>
        <dbReference type="EMBL" id="OLQ01713.1"/>
    </source>
</evidence>
<evidence type="ECO:0000256" key="1">
    <source>
        <dbReference type="ARBA" id="ARBA00012513"/>
    </source>
</evidence>
<evidence type="ECO:0000256" key="7">
    <source>
        <dbReference type="ARBA" id="ARBA00047899"/>
    </source>
</evidence>
<dbReference type="InterPro" id="IPR008271">
    <property type="entry name" value="Ser/Thr_kinase_AS"/>
</dbReference>
<dbReference type="OrthoDB" id="10252171at2759"/>
<dbReference type="SUPFAM" id="SSF47473">
    <property type="entry name" value="EF-hand"/>
    <property type="match status" value="1"/>
</dbReference>
<comment type="catalytic activity">
    <reaction evidence="8">
        <text>L-seryl-[protein] + ATP = O-phospho-L-seryl-[protein] + ADP + H(+)</text>
        <dbReference type="Rhea" id="RHEA:17989"/>
        <dbReference type="Rhea" id="RHEA-COMP:9863"/>
        <dbReference type="Rhea" id="RHEA-COMP:11604"/>
        <dbReference type="ChEBI" id="CHEBI:15378"/>
        <dbReference type="ChEBI" id="CHEBI:29999"/>
        <dbReference type="ChEBI" id="CHEBI:30616"/>
        <dbReference type="ChEBI" id="CHEBI:83421"/>
        <dbReference type="ChEBI" id="CHEBI:456216"/>
        <dbReference type="EC" id="2.7.11.1"/>
    </reaction>
</comment>
<dbReference type="Proteomes" id="UP000186817">
    <property type="component" value="Unassembled WGS sequence"/>
</dbReference>
<organism evidence="11 12">
    <name type="scientific">Symbiodinium microadriaticum</name>
    <name type="common">Dinoflagellate</name>
    <name type="synonym">Zooxanthella microadriatica</name>
    <dbReference type="NCBI Taxonomy" id="2951"/>
    <lineage>
        <taxon>Eukaryota</taxon>
        <taxon>Sar</taxon>
        <taxon>Alveolata</taxon>
        <taxon>Dinophyceae</taxon>
        <taxon>Suessiales</taxon>
        <taxon>Symbiodiniaceae</taxon>
        <taxon>Symbiodinium</taxon>
    </lineage>
</organism>
<reference evidence="11 12" key="1">
    <citation type="submission" date="2016-02" db="EMBL/GenBank/DDBJ databases">
        <title>Genome analysis of coral dinoflagellate symbionts highlights evolutionary adaptations to a symbiotic lifestyle.</title>
        <authorList>
            <person name="Aranda M."/>
            <person name="Li Y."/>
            <person name="Liew Y.J."/>
            <person name="Baumgarten S."/>
            <person name="Simakov O."/>
            <person name="Wilson M."/>
            <person name="Piel J."/>
            <person name="Ashoor H."/>
            <person name="Bougouffa S."/>
            <person name="Bajic V.B."/>
            <person name="Ryu T."/>
            <person name="Ravasi T."/>
            <person name="Bayer T."/>
            <person name="Micklem G."/>
            <person name="Kim H."/>
            <person name="Bhak J."/>
            <person name="Lajeunesse T.C."/>
            <person name="Voolstra C.R."/>
        </authorList>
    </citation>
    <scope>NUCLEOTIDE SEQUENCE [LARGE SCALE GENOMIC DNA]</scope>
    <source>
        <strain evidence="11 12">CCMP2467</strain>
    </source>
</reference>
<keyword evidence="5 11" id="KW-0418">Kinase</keyword>
<dbReference type="Gene3D" id="1.10.238.10">
    <property type="entry name" value="EF-hand"/>
    <property type="match status" value="1"/>
</dbReference>
<evidence type="ECO:0000256" key="5">
    <source>
        <dbReference type="ARBA" id="ARBA00022777"/>
    </source>
</evidence>
<keyword evidence="12" id="KW-1185">Reference proteome</keyword>
<evidence type="ECO:0000256" key="4">
    <source>
        <dbReference type="ARBA" id="ARBA00022741"/>
    </source>
</evidence>
<protein>
    <recommendedName>
        <fullName evidence="1">non-specific serine/threonine protein kinase</fullName>
        <ecNumber evidence="1">2.7.11.1</ecNumber>
    </recommendedName>
</protein>
<dbReference type="InterPro" id="IPR011992">
    <property type="entry name" value="EF-hand-dom_pair"/>
</dbReference>
<feature type="region of interest" description="Disordered" evidence="9">
    <location>
        <begin position="463"/>
        <end position="489"/>
    </location>
</feature>
<name>A0A1Q9E2T3_SYMMI</name>
<dbReference type="Pfam" id="PF00069">
    <property type="entry name" value="Pkinase"/>
    <property type="match status" value="1"/>
</dbReference>
<dbReference type="Gene3D" id="3.30.200.20">
    <property type="entry name" value="Phosphorylase Kinase, domain 1"/>
    <property type="match status" value="1"/>
</dbReference>
<dbReference type="PROSITE" id="PS00108">
    <property type="entry name" value="PROTEIN_KINASE_ST"/>
    <property type="match status" value="1"/>
</dbReference>